<dbReference type="PANTHER" id="PTHR39607">
    <property type="entry name" value="XANTHOCILLIN BIOSYNTHESIS CLUSTER TRANSCRIPTION FACTOR XANC-RELATED"/>
    <property type="match status" value="1"/>
</dbReference>
<dbReference type="OrthoDB" id="194358at2759"/>
<feature type="compositionally biased region" description="Low complexity" evidence="1">
    <location>
        <begin position="104"/>
        <end position="116"/>
    </location>
</feature>
<dbReference type="AlphaFoldDB" id="A0A9W8YVF6"/>
<feature type="domain" description="BZIP" evidence="2">
    <location>
        <begin position="64"/>
        <end position="79"/>
    </location>
</feature>
<evidence type="ECO:0000313" key="3">
    <source>
        <dbReference type="EMBL" id="KAJ4393585.1"/>
    </source>
</evidence>
<feature type="compositionally biased region" description="Low complexity" evidence="1">
    <location>
        <begin position="276"/>
        <end position="289"/>
    </location>
</feature>
<comment type="caution">
    <text evidence="3">The sequence shown here is derived from an EMBL/GenBank/DDBJ whole genome shotgun (WGS) entry which is preliminary data.</text>
</comment>
<keyword evidence="4" id="KW-1185">Reference proteome</keyword>
<feature type="compositionally biased region" description="Pro residues" evidence="1">
    <location>
        <begin position="301"/>
        <end position="310"/>
    </location>
</feature>
<sequence length="310" mass="33595">MASDPHQMFPVGPLAHSYQHQYNAWTAPHAQPISVRQYPSTSSAFSASAHPDEDWTKVSDLAERRRIQNRIAQRNYRKKIKERMQFLESKAGGDEGKGNKKSPKSNGTKKSQQSQQQRRRSSPPPASSASLAAPVALHHPYTPPMNPEDQPFFPSPSPPASSPPPFAAYQQSYSPPSDNGFYAQHPVTTWMGTGALTATTAAPTLPPMTHFSEAYNKGNESMSFATYGDYSLGVPATATPYDSNPHVSTHHHHQQSAPRNSALLPPLSYHGGGIGVSSFSTSSTSPATGHLAAPDLHRSRYPPPPAPSRV</sequence>
<accession>A0A9W8YVF6</accession>
<organism evidence="3 4">
    <name type="scientific">Gnomoniopsis smithogilvyi</name>
    <dbReference type="NCBI Taxonomy" id="1191159"/>
    <lineage>
        <taxon>Eukaryota</taxon>
        <taxon>Fungi</taxon>
        <taxon>Dikarya</taxon>
        <taxon>Ascomycota</taxon>
        <taxon>Pezizomycotina</taxon>
        <taxon>Sordariomycetes</taxon>
        <taxon>Sordariomycetidae</taxon>
        <taxon>Diaporthales</taxon>
        <taxon>Gnomoniaceae</taxon>
        <taxon>Gnomoniopsis</taxon>
    </lineage>
</organism>
<evidence type="ECO:0000313" key="4">
    <source>
        <dbReference type="Proteomes" id="UP001140453"/>
    </source>
</evidence>
<dbReference type="InterPro" id="IPR004827">
    <property type="entry name" value="bZIP"/>
</dbReference>
<feature type="compositionally biased region" description="Pro residues" evidence="1">
    <location>
        <begin position="153"/>
        <end position="166"/>
    </location>
</feature>
<reference evidence="3" key="1">
    <citation type="submission" date="2022-10" db="EMBL/GenBank/DDBJ databases">
        <title>Tapping the CABI collections for fungal endophytes: first genome assemblies for Collariella, Neodidymelliopsis, Ascochyta clinopodiicola, Didymella pomorum, Didymosphaeria variabile, Neocosmospora piperis and Neocucurbitaria cava.</title>
        <authorList>
            <person name="Hill R."/>
        </authorList>
    </citation>
    <scope>NUCLEOTIDE SEQUENCE</scope>
    <source>
        <strain evidence="3">IMI 355082</strain>
    </source>
</reference>
<dbReference type="InterPro" id="IPR046347">
    <property type="entry name" value="bZIP_sf"/>
</dbReference>
<dbReference type="EMBL" id="JAPEVB010000002">
    <property type="protein sequence ID" value="KAJ4393585.1"/>
    <property type="molecule type" value="Genomic_DNA"/>
</dbReference>
<dbReference type="PROSITE" id="PS00036">
    <property type="entry name" value="BZIP_BASIC"/>
    <property type="match status" value="1"/>
</dbReference>
<dbReference type="Proteomes" id="UP001140453">
    <property type="component" value="Unassembled WGS sequence"/>
</dbReference>
<protein>
    <recommendedName>
        <fullName evidence="2">BZIP domain-containing protein</fullName>
    </recommendedName>
</protein>
<dbReference type="GO" id="GO:0003700">
    <property type="term" value="F:DNA-binding transcription factor activity"/>
    <property type="evidence" value="ECO:0007669"/>
    <property type="project" value="InterPro"/>
</dbReference>
<dbReference type="InterPro" id="IPR052635">
    <property type="entry name" value="Sec_Metab_Biosynth_Reg"/>
</dbReference>
<name>A0A9W8YVF6_9PEZI</name>
<feature type="region of interest" description="Disordered" evidence="1">
    <location>
        <begin position="68"/>
        <end position="180"/>
    </location>
</feature>
<proteinExistence type="predicted"/>
<feature type="region of interest" description="Disordered" evidence="1">
    <location>
        <begin position="241"/>
        <end position="310"/>
    </location>
</feature>
<evidence type="ECO:0000256" key="1">
    <source>
        <dbReference type="SAM" id="MobiDB-lite"/>
    </source>
</evidence>
<dbReference type="CDD" id="cd14688">
    <property type="entry name" value="bZIP_YAP"/>
    <property type="match status" value="1"/>
</dbReference>
<evidence type="ECO:0000259" key="2">
    <source>
        <dbReference type="PROSITE" id="PS00036"/>
    </source>
</evidence>
<dbReference type="SUPFAM" id="SSF57959">
    <property type="entry name" value="Leucine zipper domain"/>
    <property type="match status" value="1"/>
</dbReference>
<dbReference type="PANTHER" id="PTHR39607:SF2">
    <property type="entry name" value="BZIP DOMAIN-CONTAINING PROTEIN"/>
    <property type="match status" value="1"/>
</dbReference>
<gene>
    <name evidence="3" type="ORF">N0V93_002798</name>
</gene>